<keyword evidence="1" id="KW-0812">Transmembrane</keyword>
<proteinExistence type="predicted"/>
<organism evidence="2">
    <name type="scientific">Culex pipiens</name>
    <name type="common">House mosquito</name>
    <dbReference type="NCBI Taxonomy" id="7175"/>
    <lineage>
        <taxon>Eukaryota</taxon>
        <taxon>Metazoa</taxon>
        <taxon>Ecdysozoa</taxon>
        <taxon>Arthropoda</taxon>
        <taxon>Hexapoda</taxon>
        <taxon>Insecta</taxon>
        <taxon>Pterygota</taxon>
        <taxon>Neoptera</taxon>
        <taxon>Endopterygota</taxon>
        <taxon>Diptera</taxon>
        <taxon>Nematocera</taxon>
        <taxon>Culicoidea</taxon>
        <taxon>Culicidae</taxon>
        <taxon>Culicinae</taxon>
        <taxon>Culicini</taxon>
        <taxon>Culex</taxon>
        <taxon>Culex</taxon>
    </lineage>
</organism>
<evidence type="ECO:0000313" key="2">
    <source>
        <dbReference type="EMBL" id="CAG6444617.1"/>
    </source>
</evidence>
<keyword evidence="1" id="KW-1133">Transmembrane helix</keyword>
<protein>
    <submittedName>
        <fullName evidence="2">(northern house mosquito) hypothetical protein</fullName>
    </submittedName>
</protein>
<reference evidence="2" key="1">
    <citation type="submission" date="2021-05" db="EMBL/GenBank/DDBJ databases">
        <authorList>
            <person name="Alioto T."/>
            <person name="Alioto T."/>
            <person name="Gomez Garrido J."/>
        </authorList>
    </citation>
    <scope>NUCLEOTIDE SEQUENCE</scope>
</reference>
<name>A0A8D7ZUF8_CULPI</name>
<evidence type="ECO:0000256" key="1">
    <source>
        <dbReference type="SAM" id="Phobius"/>
    </source>
</evidence>
<dbReference type="EMBL" id="HBUE01003273">
    <property type="protein sequence ID" value="CAG6444617.1"/>
    <property type="molecule type" value="Transcribed_RNA"/>
</dbReference>
<sequence length="138" mass="15167">MVCCERLAFLLLLFCLALLAEVVVVAVVALVLFLLVNERKISSSKSLSTTHTDTIHLISGGVSEKIGNHFTSGFFGSSFYPTNDLSLDTLNLGKLWQLQNNTFHPTWGRMSLSSVVAHTLITQRNLRALCQLLSPSCN</sequence>
<feature type="transmembrane region" description="Helical" evidence="1">
    <location>
        <begin position="6"/>
        <end position="36"/>
    </location>
</feature>
<dbReference type="AlphaFoldDB" id="A0A8D7ZUF8"/>
<accession>A0A8D7ZUF8</accession>
<keyword evidence="1" id="KW-0472">Membrane</keyword>